<reference evidence="1 2" key="1">
    <citation type="submission" date="2016-10" db="EMBL/GenBank/DDBJ databases">
        <title>Genome Sequence of Pseudomonas putida GM4FR.</title>
        <authorList>
            <person name="Poehlein A."/>
            <person name="Wemheuer F."/>
            <person name="Hollensteiner J."/>
            <person name="Wemheuer B."/>
        </authorList>
    </citation>
    <scope>NUCLEOTIDE SEQUENCE [LARGE SCALE GENOMIC DNA]</scope>
    <source>
        <strain evidence="1 2">GM4FR</strain>
    </source>
</reference>
<accession>A0A1Q9R5Q3</accession>
<evidence type="ECO:0000313" key="1">
    <source>
        <dbReference type="EMBL" id="OLS62711.1"/>
    </source>
</evidence>
<protein>
    <submittedName>
        <fullName evidence="1">Uncharacterized protein</fullName>
    </submittedName>
</protein>
<sequence>MNVIGIVLDPLRFALHPEPWPVQRAAVVRSPVLQMHVQAVEGQCRRCLLGIFKRRGLDAMAHQDEAGRAGRFELGLGEGRVAGGRGRGGDAIGDHFAIGHAQHPGLVEHARGAVVEMHAAMPGAMHTDGIETVGGLAQVSQLLEHVGTVAEGMAPVLRQQFGRRLGVRFERHWPRRQLWALRYGRWRRQRVTLAEQVLG</sequence>
<comment type="caution">
    <text evidence="1">The sequence shown here is derived from an EMBL/GenBank/DDBJ whole genome shotgun (WGS) entry which is preliminary data.</text>
</comment>
<gene>
    <name evidence="1" type="ORF">PSEMO_23780</name>
</gene>
<dbReference type="Proteomes" id="UP000186736">
    <property type="component" value="Unassembled WGS sequence"/>
</dbReference>
<evidence type="ECO:0000313" key="2">
    <source>
        <dbReference type="Proteomes" id="UP000186736"/>
    </source>
</evidence>
<dbReference type="AlphaFoldDB" id="A0A1Q9R5Q3"/>
<name>A0A1Q9R5Q3_PSEPU</name>
<organism evidence="1 2">
    <name type="scientific">Pseudomonas putida</name>
    <name type="common">Arthrobacter siderocapsulatus</name>
    <dbReference type="NCBI Taxonomy" id="303"/>
    <lineage>
        <taxon>Bacteria</taxon>
        <taxon>Pseudomonadati</taxon>
        <taxon>Pseudomonadota</taxon>
        <taxon>Gammaproteobacteria</taxon>
        <taxon>Pseudomonadales</taxon>
        <taxon>Pseudomonadaceae</taxon>
        <taxon>Pseudomonas</taxon>
    </lineage>
</organism>
<dbReference type="EMBL" id="MKZO01000019">
    <property type="protein sequence ID" value="OLS62711.1"/>
    <property type="molecule type" value="Genomic_DNA"/>
</dbReference>
<proteinExistence type="predicted"/>